<evidence type="ECO:0000313" key="2">
    <source>
        <dbReference type="Proteomes" id="UP000070544"/>
    </source>
</evidence>
<dbReference type="Proteomes" id="UP000070544">
    <property type="component" value="Unassembled WGS sequence"/>
</dbReference>
<dbReference type="EMBL" id="KQ965788">
    <property type="protein sequence ID" value="KXS12405.1"/>
    <property type="molecule type" value="Genomic_DNA"/>
</dbReference>
<proteinExistence type="predicted"/>
<organism evidence="1 2">
    <name type="scientific">Gonapodya prolifera (strain JEL478)</name>
    <name type="common">Monoblepharis prolifera</name>
    <dbReference type="NCBI Taxonomy" id="1344416"/>
    <lineage>
        <taxon>Eukaryota</taxon>
        <taxon>Fungi</taxon>
        <taxon>Fungi incertae sedis</taxon>
        <taxon>Chytridiomycota</taxon>
        <taxon>Chytridiomycota incertae sedis</taxon>
        <taxon>Monoblepharidomycetes</taxon>
        <taxon>Monoblepharidales</taxon>
        <taxon>Gonapodyaceae</taxon>
        <taxon>Gonapodya</taxon>
    </lineage>
</organism>
<keyword evidence="2" id="KW-1185">Reference proteome</keyword>
<evidence type="ECO:0000313" key="1">
    <source>
        <dbReference type="EMBL" id="KXS12405.1"/>
    </source>
</evidence>
<name>A0A139A7J1_GONPJ</name>
<accession>A0A139A7J1</accession>
<reference evidence="1 2" key="1">
    <citation type="journal article" date="2015" name="Genome Biol. Evol.">
        <title>Phylogenomic analyses indicate that early fungi evolved digesting cell walls of algal ancestors of land plants.</title>
        <authorList>
            <person name="Chang Y."/>
            <person name="Wang S."/>
            <person name="Sekimoto S."/>
            <person name="Aerts A.L."/>
            <person name="Choi C."/>
            <person name="Clum A."/>
            <person name="LaButti K.M."/>
            <person name="Lindquist E.A."/>
            <person name="Yee Ngan C."/>
            <person name="Ohm R.A."/>
            <person name="Salamov A.A."/>
            <person name="Grigoriev I.V."/>
            <person name="Spatafora J.W."/>
            <person name="Berbee M.L."/>
        </authorList>
    </citation>
    <scope>NUCLEOTIDE SEQUENCE [LARGE SCALE GENOMIC DNA]</scope>
    <source>
        <strain evidence="1 2">JEL478</strain>
    </source>
</reference>
<gene>
    <name evidence="1" type="ORF">M427DRAFT_396889</name>
</gene>
<protein>
    <submittedName>
        <fullName evidence="1">Uncharacterized protein</fullName>
    </submittedName>
</protein>
<sequence>MVYLTAVLIADQATWMELESTAVLASPLHHLLRTAGVTRATSFTFVNLEEHFFFPERQQKVYHHDFSGSAPVWRRWRGNGNNTDHIDPFLFLS</sequence>
<dbReference type="AlphaFoldDB" id="A0A139A7J1"/>